<evidence type="ECO:0000259" key="1">
    <source>
        <dbReference type="Pfam" id="PF08031"/>
    </source>
</evidence>
<dbReference type="GO" id="GO:0050660">
    <property type="term" value="F:flavin adenine dinucleotide binding"/>
    <property type="evidence" value="ECO:0007669"/>
    <property type="project" value="InterPro"/>
</dbReference>
<keyword evidence="3" id="KW-1185">Reference proteome</keyword>
<evidence type="ECO:0000313" key="3">
    <source>
        <dbReference type="Proteomes" id="UP000663873"/>
    </source>
</evidence>
<proteinExistence type="predicted"/>
<gene>
    <name evidence="2" type="ORF">UJA718_LOCUS35800</name>
</gene>
<sequence length="20" mass="2658">MYYRNNWDRLRDVQTKWDPT</sequence>
<name>A0A821HX85_9BILA</name>
<dbReference type="GO" id="GO:0016491">
    <property type="term" value="F:oxidoreductase activity"/>
    <property type="evidence" value="ECO:0007669"/>
    <property type="project" value="InterPro"/>
</dbReference>
<dbReference type="AlphaFoldDB" id="A0A821HX85"/>
<organism evidence="2 3">
    <name type="scientific">Rotaria socialis</name>
    <dbReference type="NCBI Taxonomy" id="392032"/>
    <lineage>
        <taxon>Eukaryota</taxon>
        <taxon>Metazoa</taxon>
        <taxon>Spiralia</taxon>
        <taxon>Gnathifera</taxon>
        <taxon>Rotifera</taxon>
        <taxon>Eurotatoria</taxon>
        <taxon>Bdelloidea</taxon>
        <taxon>Philodinida</taxon>
        <taxon>Philodinidae</taxon>
        <taxon>Rotaria</taxon>
    </lineage>
</organism>
<dbReference type="Proteomes" id="UP000663873">
    <property type="component" value="Unassembled WGS sequence"/>
</dbReference>
<comment type="caution">
    <text evidence="2">The sequence shown here is derived from an EMBL/GenBank/DDBJ whole genome shotgun (WGS) entry which is preliminary data.</text>
</comment>
<evidence type="ECO:0000313" key="2">
    <source>
        <dbReference type="EMBL" id="CAF4692052.1"/>
    </source>
</evidence>
<feature type="domain" description="Berberine/berberine-like" evidence="1">
    <location>
        <begin position="2"/>
        <end position="20"/>
    </location>
</feature>
<dbReference type="InterPro" id="IPR012951">
    <property type="entry name" value="BBE"/>
</dbReference>
<protein>
    <recommendedName>
        <fullName evidence="1">Berberine/berberine-like domain-containing protein</fullName>
    </recommendedName>
</protein>
<dbReference type="EMBL" id="CAJOBP010033887">
    <property type="protein sequence ID" value="CAF4692052.1"/>
    <property type="molecule type" value="Genomic_DNA"/>
</dbReference>
<reference evidence="2" key="1">
    <citation type="submission" date="2021-02" db="EMBL/GenBank/DDBJ databases">
        <authorList>
            <person name="Nowell W R."/>
        </authorList>
    </citation>
    <scope>NUCLEOTIDE SEQUENCE</scope>
</reference>
<accession>A0A821HX85</accession>
<dbReference type="Pfam" id="PF08031">
    <property type="entry name" value="BBE"/>
    <property type="match status" value="1"/>
</dbReference>
<feature type="non-terminal residue" evidence="2">
    <location>
        <position position="20"/>
    </location>
</feature>